<dbReference type="PROSITE" id="PS50949">
    <property type="entry name" value="HTH_GNTR"/>
    <property type="match status" value="1"/>
</dbReference>
<dbReference type="Pfam" id="PF13377">
    <property type="entry name" value="Peripla_BP_3"/>
    <property type="match status" value="1"/>
</dbReference>
<evidence type="ECO:0000313" key="6">
    <source>
        <dbReference type="EMBL" id="MEK8127664.1"/>
    </source>
</evidence>
<feature type="domain" description="HTH gntR-type" evidence="5">
    <location>
        <begin position="1"/>
        <end position="65"/>
    </location>
</feature>
<dbReference type="CDD" id="cd07377">
    <property type="entry name" value="WHTH_GntR"/>
    <property type="match status" value="1"/>
</dbReference>
<keyword evidence="2" id="KW-0805">Transcription regulation</keyword>
<dbReference type="SUPFAM" id="SSF53822">
    <property type="entry name" value="Periplasmic binding protein-like I"/>
    <property type="match status" value="1"/>
</dbReference>
<evidence type="ECO:0000313" key="7">
    <source>
        <dbReference type="Proteomes" id="UP001469365"/>
    </source>
</evidence>
<keyword evidence="7" id="KW-1185">Reference proteome</keyword>
<comment type="caution">
    <text evidence="6">The sequence shown here is derived from an EMBL/GenBank/DDBJ whole genome shotgun (WGS) entry which is preliminary data.</text>
</comment>
<organism evidence="6 7">
    <name type="scientific">Paenibacillus filicis</name>
    <dbReference type="NCBI Taxonomy" id="669464"/>
    <lineage>
        <taxon>Bacteria</taxon>
        <taxon>Bacillati</taxon>
        <taxon>Bacillota</taxon>
        <taxon>Bacilli</taxon>
        <taxon>Bacillales</taxon>
        <taxon>Paenibacillaceae</taxon>
        <taxon>Paenibacillus</taxon>
    </lineage>
</organism>
<protein>
    <submittedName>
        <fullName evidence="6">GntR family transcriptional regulator</fullName>
    </submittedName>
</protein>
<evidence type="ECO:0000256" key="1">
    <source>
        <dbReference type="ARBA" id="ARBA00022491"/>
    </source>
</evidence>
<proteinExistence type="predicted"/>
<dbReference type="InterPro" id="IPR028082">
    <property type="entry name" value="Peripla_BP_I"/>
</dbReference>
<evidence type="ECO:0000256" key="4">
    <source>
        <dbReference type="ARBA" id="ARBA00023163"/>
    </source>
</evidence>
<dbReference type="PANTHER" id="PTHR30146:SF95">
    <property type="entry name" value="RIBOSE OPERON REPRESSOR"/>
    <property type="match status" value="1"/>
</dbReference>
<dbReference type="InterPro" id="IPR046335">
    <property type="entry name" value="LacI/GalR-like_sensor"/>
</dbReference>
<name>A0ABU9DFX2_9BACL</name>
<accession>A0ABU9DFX2</accession>
<keyword evidence="1" id="KW-0678">Repressor</keyword>
<dbReference type="Pfam" id="PF00392">
    <property type="entry name" value="GntR"/>
    <property type="match status" value="1"/>
</dbReference>
<dbReference type="EMBL" id="JBBPCC010000003">
    <property type="protein sequence ID" value="MEK8127664.1"/>
    <property type="molecule type" value="Genomic_DNA"/>
</dbReference>
<dbReference type="SMART" id="SM00345">
    <property type="entry name" value="HTH_GNTR"/>
    <property type="match status" value="1"/>
</dbReference>
<dbReference type="InterPro" id="IPR036388">
    <property type="entry name" value="WH-like_DNA-bd_sf"/>
</dbReference>
<dbReference type="PRINTS" id="PR00035">
    <property type="entry name" value="HTHGNTR"/>
</dbReference>
<dbReference type="PANTHER" id="PTHR30146">
    <property type="entry name" value="LACI-RELATED TRANSCRIPTIONAL REPRESSOR"/>
    <property type="match status" value="1"/>
</dbReference>
<dbReference type="InterPro" id="IPR036390">
    <property type="entry name" value="WH_DNA-bd_sf"/>
</dbReference>
<dbReference type="InterPro" id="IPR000524">
    <property type="entry name" value="Tscrpt_reg_HTH_GntR"/>
</dbReference>
<keyword evidence="3" id="KW-0238">DNA-binding</keyword>
<evidence type="ECO:0000259" key="5">
    <source>
        <dbReference type="PROSITE" id="PS50949"/>
    </source>
</evidence>
<keyword evidence="4" id="KW-0804">Transcription</keyword>
<dbReference type="Gene3D" id="3.40.50.2300">
    <property type="match status" value="2"/>
</dbReference>
<evidence type="ECO:0000256" key="3">
    <source>
        <dbReference type="ARBA" id="ARBA00023125"/>
    </source>
</evidence>
<dbReference type="Gene3D" id="1.10.10.10">
    <property type="entry name" value="Winged helix-like DNA-binding domain superfamily/Winged helix DNA-binding domain"/>
    <property type="match status" value="1"/>
</dbReference>
<sequence>MQIRAYVMDLIQHKHLKADDRLPSENELATQFGVSRITVKHALDSLVEDGTIYRIQGRGSFVAETGGEPLLYTKQSAAPGSLIAYIAPYLDNSFTARLLNGIEDELGKSGYKVIFSNSRGSQEKEKQLIREALALGVAGMLVFPVDGEKYNEEIVQLTMSGFPIVLIDRDLPGLSTHCVCSDHAGGAYMATQHLLSLGHQAVAFVSASTPSTASTEERLAGYEKALADEGIPILHRHRLQVSRIDDIIALLNDNPELTAVFAENSGVGQSVFEAAAKMGRSIPGELSVTFFDDFEFSNLSKTPPTVIVQEEQAIGMESAKLLISVISSKNPEKQKILLPTRLLQRQSTASPPPAKP</sequence>
<dbReference type="Proteomes" id="UP001469365">
    <property type="component" value="Unassembled WGS sequence"/>
</dbReference>
<dbReference type="SUPFAM" id="SSF46785">
    <property type="entry name" value="Winged helix' DNA-binding domain"/>
    <property type="match status" value="1"/>
</dbReference>
<evidence type="ECO:0000256" key="2">
    <source>
        <dbReference type="ARBA" id="ARBA00023015"/>
    </source>
</evidence>
<dbReference type="CDD" id="cd06267">
    <property type="entry name" value="PBP1_LacI_sugar_binding-like"/>
    <property type="match status" value="1"/>
</dbReference>
<gene>
    <name evidence="6" type="ORF">WMW72_07005</name>
</gene>
<dbReference type="RefSeq" id="WP_341414905.1">
    <property type="nucleotide sequence ID" value="NZ_JBBPCC010000003.1"/>
</dbReference>
<reference evidence="6 7" key="1">
    <citation type="submission" date="2024-04" db="EMBL/GenBank/DDBJ databases">
        <title>draft genome sequnece of Paenibacillus filicis.</title>
        <authorList>
            <person name="Kim D.-U."/>
        </authorList>
    </citation>
    <scope>NUCLEOTIDE SEQUENCE [LARGE SCALE GENOMIC DNA]</scope>
    <source>
        <strain evidence="6 7">KACC14197</strain>
    </source>
</reference>